<dbReference type="InterPro" id="IPR027417">
    <property type="entry name" value="P-loop_NTPase"/>
</dbReference>
<evidence type="ECO:0000313" key="1">
    <source>
        <dbReference type="EMBL" id="PWK87254.1"/>
    </source>
</evidence>
<gene>
    <name evidence="1" type="ORF">C8D88_104415</name>
</gene>
<proteinExistence type="predicted"/>
<dbReference type="SUPFAM" id="SSF52540">
    <property type="entry name" value="P-loop containing nucleoside triphosphate hydrolases"/>
    <property type="match status" value="1"/>
</dbReference>
<comment type="caution">
    <text evidence="1">The sequence shown here is derived from an EMBL/GenBank/DDBJ whole genome shotgun (WGS) entry which is preliminary data.</text>
</comment>
<sequence>MRLHRGEAEAPGWRVERLSEVVRRLRAAAPGAGRPQVIAIDGRGGAGKSTLAERLRAMVPASGVVHTDDIAWHHAYFDWADLLAEHVLRPLHRGEAVEFRPRAWIERDRPGAIRVPAGLDVVWVEGTGIIREALAPWLDASVWIQGDLDEQNRRLVARDGNSAAQREHVAAWLAEELPFMLREQPWHRATIVVAGTSGLRHDPEAEIVISDRHNHFSVD</sequence>
<dbReference type="EMBL" id="QGHB01000004">
    <property type="protein sequence ID" value="PWK87254.1"/>
    <property type="molecule type" value="Genomic_DNA"/>
</dbReference>
<dbReference type="Proteomes" id="UP000246005">
    <property type="component" value="Unassembled WGS sequence"/>
</dbReference>
<evidence type="ECO:0008006" key="3">
    <source>
        <dbReference type="Google" id="ProtNLM"/>
    </source>
</evidence>
<evidence type="ECO:0000313" key="2">
    <source>
        <dbReference type="Proteomes" id="UP000246005"/>
    </source>
</evidence>
<reference evidence="1 2" key="1">
    <citation type="submission" date="2018-05" db="EMBL/GenBank/DDBJ databases">
        <title>Genomic Encyclopedia of Type Strains, Phase IV (KMG-IV): sequencing the most valuable type-strain genomes for metagenomic binning, comparative biology and taxonomic classification.</title>
        <authorList>
            <person name="Goeker M."/>
        </authorList>
    </citation>
    <scope>NUCLEOTIDE SEQUENCE [LARGE SCALE GENOMIC DNA]</scope>
    <source>
        <strain evidence="1 2">DSM 45480</strain>
    </source>
</reference>
<accession>A0A316I3L5</accession>
<dbReference type="AlphaFoldDB" id="A0A316I3L5"/>
<dbReference type="Gene3D" id="3.40.50.300">
    <property type="entry name" value="P-loop containing nucleotide triphosphate hydrolases"/>
    <property type="match status" value="1"/>
</dbReference>
<name>A0A316I3L5_9PSEU</name>
<organism evidence="1 2">
    <name type="scientific">Lentzea atacamensis</name>
    <dbReference type="NCBI Taxonomy" id="531938"/>
    <lineage>
        <taxon>Bacteria</taxon>
        <taxon>Bacillati</taxon>
        <taxon>Actinomycetota</taxon>
        <taxon>Actinomycetes</taxon>
        <taxon>Pseudonocardiales</taxon>
        <taxon>Pseudonocardiaceae</taxon>
        <taxon>Lentzea</taxon>
    </lineage>
</organism>
<dbReference type="RefSeq" id="WP_211337347.1">
    <property type="nucleotide sequence ID" value="NZ_QGHB01000004.1"/>
</dbReference>
<protein>
    <recommendedName>
        <fullName evidence="3">Uridine kinase</fullName>
    </recommendedName>
</protein>